<dbReference type="Proteomes" id="UP000267164">
    <property type="component" value="Chromosome"/>
</dbReference>
<proteinExistence type="predicted"/>
<name>A0A386ZLU2_9NOCA</name>
<dbReference type="InterPro" id="IPR036625">
    <property type="entry name" value="E3-bd_dom_sf"/>
</dbReference>
<evidence type="ECO:0000313" key="4">
    <source>
        <dbReference type="Proteomes" id="UP000267164"/>
    </source>
</evidence>
<reference evidence="3 4" key="1">
    <citation type="submission" date="2018-09" db="EMBL/GenBank/DDBJ databases">
        <title>Nocardia yunnanensis sp. nov., an actinomycete isolated from a soil sample.</title>
        <authorList>
            <person name="Zhang J."/>
        </authorList>
    </citation>
    <scope>NUCLEOTIDE SEQUENCE [LARGE SCALE GENOMIC DNA]</scope>
    <source>
        <strain evidence="3 4">CFHS0054</strain>
    </source>
</reference>
<organism evidence="3 4">
    <name type="scientific">Nocardia yunnanensis</name>
    <dbReference type="NCBI Taxonomy" id="2382165"/>
    <lineage>
        <taxon>Bacteria</taxon>
        <taxon>Bacillati</taxon>
        <taxon>Actinomycetota</taxon>
        <taxon>Actinomycetes</taxon>
        <taxon>Mycobacteriales</taxon>
        <taxon>Nocardiaceae</taxon>
        <taxon>Nocardia</taxon>
    </lineage>
</organism>
<keyword evidence="4" id="KW-1185">Reference proteome</keyword>
<dbReference type="GO" id="GO:0003677">
    <property type="term" value="F:DNA binding"/>
    <property type="evidence" value="ECO:0007669"/>
    <property type="project" value="UniProtKB-KW"/>
</dbReference>
<dbReference type="GO" id="GO:0016746">
    <property type="term" value="F:acyltransferase activity"/>
    <property type="evidence" value="ECO:0007669"/>
    <property type="project" value="InterPro"/>
</dbReference>
<evidence type="ECO:0000313" key="3">
    <source>
        <dbReference type="EMBL" id="AYF78134.1"/>
    </source>
</evidence>
<dbReference type="Gene3D" id="4.10.320.10">
    <property type="entry name" value="E3-binding domain"/>
    <property type="match status" value="1"/>
</dbReference>
<dbReference type="OrthoDB" id="9776021at2"/>
<dbReference type="EMBL" id="CP032568">
    <property type="protein sequence ID" value="AYF78134.1"/>
    <property type="molecule type" value="Genomic_DNA"/>
</dbReference>
<dbReference type="InterPro" id="IPR042261">
    <property type="entry name" value="Lsr2-like_dimerization"/>
</dbReference>
<dbReference type="KEGG" id="nyu:D7D52_34760"/>
<protein>
    <submittedName>
        <fullName evidence="3">Lsr2 family protein</fullName>
    </submittedName>
</protein>
<keyword evidence="1" id="KW-0238">DNA-binding</keyword>
<accession>A0A386ZLU2</accession>
<evidence type="ECO:0000256" key="1">
    <source>
        <dbReference type="ARBA" id="ARBA00023125"/>
    </source>
</evidence>
<gene>
    <name evidence="3" type="ORF">D7D52_34760</name>
</gene>
<dbReference type="AlphaFoldDB" id="A0A386ZLU2"/>
<dbReference type="InterPro" id="IPR055370">
    <property type="entry name" value="Lsr2_DNA-bd"/>
</dbReference>
<dbReference type="Pfam" id="PF23359">
    <property type="entry name" value="Lsr2_DNA-bd"/>
    <property type="match status" value="1"/>
</dbReference>
<sequence>MESAASTGESPPESPDRIMCVSRYTSRALGWQARAIYQEGKTVAITKVEVTNMTDDTTGEKIPEGGGRTVRFGIGTPDKFTAYDIELTTANEKELTDFLSRFEAAGRVVKLGASKSTAKPGTTDADIRKWARGQGREVPARGKIPDEIRAAYKARNKAKNTTAGTPAEESQG</sequence>
<feature type="domain" description="Lsr2 DNA-binding" evidence="2">
    <location>
        <begin position="125"/>
        <end position="154"/>
    </location>
</feature>
<evidence type="ECO:0000259" key="2">
    <source>
        <dbReference type="Pfam" id="PF23359"/>
    </source>
</evidence>
<dbReference type="Gene3D" id="3.30.60.230">
    <property type="entry name" value="Lsr2, dimerization domain"/>
    <property type="match status" value="1"/>
</dbReference>